<dbReference type="GO" id="GO:0007369">
    <property type="term" value="P:gastrulation"/>
    <property type="evidence" value="ECO:0007669"/>
    <property type="project" value="UniProtKB-KW"/>
</dbReference>
<evidence type="ECO:0000256" key="4">
    <source>
        <dbReference type="ARBA" id="ARBA00022475"/>
    </source>
</evidence>
<dbReference type="GO" id="GO:0007204">
    <property type="term" value="P:positive regulation of cytosolic calcium ion concentration"/>
    <property type="evidence" value="ECO:0007669"/>
    <property type="project" value="TreeGrafter"/>
</dbReference>
<keyword evidence="14 15" id="KW-0807">Transducer</keyword>
<comment type="similarity">
    <text evidence="15">Belongs to the G-protein coupled receptor 1 family.</text>
</comment>
<evidence type="ECO:0000256" key="7">
    <source>
        <dbReference type="ARBA" id="ARBA00022989"/>
    </source>
</evidence>
<evidence type="ECO:0000256" key="2">
    <source>
        <dbReference type="ARBA" id="ARBA00004236"/>
    </source>
</evidence>
<dbReference type="Pfam" id="PF00001">
    <property type="entry name" value="7tm_1"/>
    <property type="match status" value="1"/>
</dbReference>
<evidence type="ECO:0000259" key="17">
    <source>
        <dbReference type="PROSITE" id="PS50262"/>
    </source>
</evidence>
<dbReference type="InterPro" id="IPR000276">
    <property type="entry name" value="GPCR_Rhodpsn"/>
</dbReference>
<feature type="transmembrane region" description="Helical" evidence="16">
    <location>
        <begin position="236"/>
        <end position="255"/>
    </location>
</feature>
<keyword evidence="5" id="KW-0037">Angiogenesis</keyword>
<dbReference type="PROSITE" id="PS00237">
    <property type="entry name" value="G_PROTEIN_RECEP_F1_1"/>
    <property type="match status" value="1"/>
</dbReference>
<evidence type="ECO:0000256" key="5">
    <source>
        <dbReference type="ARBA" id="ARBA00022657"/>
    </source>
</evidence>
<dbReference type="InterPro" id="IPR000248">
    <property type="entry name" value="ATII_rcpt"/>
</dbReference>
<keyword evidence="4" id="KW-1003">Cell membrane</keyword>
<dbReference type="PANTHER" id="PTHR10489:SF953">
    <property type="entry name" value="APELIN RECEPTOR"/>
    <property type="match status" value="1"/>
</dbReference>
<keyword evidence="10" id="KW-1015">Disulfide bond</keyword>
<dbReference type="SUPFAM" id="SSF81321">
    <property type="entry name" value="Family A G protein-coupled receptor-like"/>
    <property type="match status" value="1"/>
</dbReference>
<evidence type="ECO:0000256" key="9">
    <source>
        <dbReference type="ARBA" id="ARBA00023136"/>
    </source>
</evidence>
<dbReference type="PANTHER" id="PTHR10489">
    <property type="entry name" value="CELL ADHESION MOLECULE"/>
    <property type="match status" value="1"/>
</dbReference>
<dbReference type="InterPro" id="IPR017452">
    <property type="entry name" value="GPCR_Rhodpsn_7TM"/>
</dbReference>
<sequence length="313" mass="34904">CDYSDWSPSFSIIPSVYLLAFLVGCLGNGLVLWAYLDRADARGTDSLIASLALADLCFLVTLPLWAAYTAMGYHWPFGQALCQISSFLTALNMYASVFSLSMLSVERYWVLTGRRHSGHQAPRRWPGRALWILGGVWVLAGVLALPGLLLRSVSTDPGSVFLSCQMDYSMLMGAELEESDREQVEMWWAAALSVKSTLIGFLLPLLILLVCYCSLAQLLSRHFGRGPRPDRMRQRRLLRVIVTLVLAFFLCWLPLHVNKTVSMLLELGLVPHSCSLDQILLAAQPYVTCLAYLNSCLNPVLYAACDPSFRKRC</sequence>
<evidence type="ECO:0000256" key="13">
    <source>
        <dbReference type="ARBA" id="ARBA00023218"/>
    </source>
</evidence>
<evidence type="ECO:0000256" key="14">
    <source>
        <dbReference type="ARBA" id="ARBA00023224"/>
    </source>
</evidence>
<keyword evidence="6 15" id="KW-0812">Transmembrane</keyword>
<dbReference type="OMA" id="LICYCSL"/>
<dbReference type="eggNOG" id="KOG3656">
    <property type="taxonomic scope" value="Eukaryota"/>
</dbReference>
<dbReference type="Ensembl" id="ENSGACT00000005067.1">
    <property type="protein sequence ID" value="ENSGACP00000005053.1"/>
    <property type="gene ID" value="ENSGACG00000003849.1"/>
</dbReference>
<evidence type="ECO:0000256" key="6">
    <source>
        <dbReference type="ARBA" id="ARBA00022692"/>
    </source>
</evidence>
<keyword evidence="12" id="KW-0325">Glycoprotein</keyword>
<dbReference type="PRINTS" id="PR00241">
    <property type="entry name" value="ANGIOTENSINR"/>
</dbReference>
<dbReference type="Gene3D" id="1.20.1070.10">
    <property type="entry name" value="Rhodopsin 7-helix transmembrane proteins"/>
    <property type="match status" value="1"/>
</dbReference>
<feature type="transmembrane region" description="Helical" evidence="16">
    <location>
        <begin position="12"/>
        <end position="35"/>
    </location>
</feature>
<dbReference type="GO" id="GO:0009897">
    <property type="term" value="C:external side of plasma membrane"/>
    <property type="evidence" value="ECO:0007669"/>
    <property type="project" value="TreeGrafter"/>
</dbReference>
<evidence type="ECO:0000256" key="15">
    <source>
        <dbReference type="RuleBase" id="RU000688"/>
    </source>
</evidence>
<evidence type="ECO:0000256" key="10">
    <source>
        <dbReference type="ARBA" id="ARBA00023157"/>
    </source>
</evidence>
<dbReference type="PRINTS" id="PR00237">
    <property type="entry name" value="GPCRRHODOPSN"/>
</dbReference>
<dbReference type="AlphaFoldDB" id="G3NI93"/>
<organism evidence="18">
    <name type="scientific">Gasterosteus aculeatus</name>
    <name type="common">Three-spined stickleback</name>
    <dbReference type="NCBI Taxonomy" id="69293"/>
    <lineage>
        <taxon>Eukaryota</taxon>
        <taxon>Metazoa</taxon>
        <taxon>Chordata</taxon>
        <taxon>Craniata</taxon>
        <taxon>Vertebrata</taxon>
        <taxon>Euteleostomi</taxon>
        <taxon>Actinopterygii</taxon>
        <taxon>Neopterygii</taxon>
        <taxon>Teleostei</taxon>
        <taxon>Neoteleostei</taxon>
        <taxon>Acanthomorphata</taxon>
        <taxon>Eupercaria</taxon>
        <taxon>Perciformes</taxon>
        <taxon>Cottioidei</taxon>
        <taxon>Gasterosteales</taxon>
        <taxon>Gasterosteidae</taxon>
        <taxon>Gasterosteus</taxon>
    </lineage>
</organism>
<keyword evidence="7 16" id="KW-1133">Transmembrane helix</keyword>
<proteinExistence type="inferred from homology"/>
<dbReference type="GO" id="GO:0019722">
    <property type="term" value="P:calcium-mediated signaling"/>
    <property type="evidence" value="ECO:0007669"/>
    <property type="project" value="TreeGrafter"/>
</dbReference>
<dbReference type="PROSITE" id="PS50262">
    <property type="entry name" value="G_PROTEIN_RECEP_F1_2"/>
    <property type="match status" value="1"/>
</dbReference>
<keyword evidence="3" id="KW-0217">Developmental protein</keyword>
<reference evidence="18" key="2">
    <citation type="submission" date="2024-04" db="UniProtKB">
        <authorList>
            <consortium name="Ensembl"/>
        </authorList>
    </citation>
    <scope>IDENTIFICATION</scope>
</reference>
<dbReference type="GO" id="GO:0016493">
    <property type="term" value="F:C-C chemokine receptor activity"/>
    <property type="evidence" value="ECO:0007669"/>
    <property type="project" value="TreeGrafter"/>
</dbReference>
<feature type="transmembrane region" description="Helical" evidence="16">
    <location>
        <begin position="88"/>
        <end position="109"/>
    </location>
</feature>
<keyword evidence="13" id="KW-0306">Gastrulation</keyword>
<feature type="domain" description="G-protein coupled receptors family 1 profile" evidence="17">
    <location>
        <begin position="27"/>
        <end position="302"/>
    </location>
</feature>
<name>G3NI93_GASAC</name>
<evidence type="ECO:0000256" key="3">
    <source>
        <dbReference type="ARBA" id="ARBA00022473"/>
    </source>
</evidence>
<dbReference type="InterPro" id="IPR050119">
    <property type="entry name" value="CCR1-9-like"/>
</dbReference>
<evidence type="ECO:0000256" key="16">
    <source>
        <dbReference type="SAM" id="Phobius"/>
    </source>
</evidence>
<feature type="transmembrane region" description="Helical" evidence="16">
    <location>
        <begin position="130"/>
        <end position="150"/>
    </location>
</feature>
<dbReference type="InParanoid" id="G3NI93"/>
<dbReference type="FunCoup" id="G3NI93">
    <property type="interactions" value="6"/>
</dbReference>
<evidence type="ECO:0000256" key="1">
    <source>
        <dbReference type="ARBA" id="ARBA00004141"/>
    </source>
</evidence>
<protein>
    <submittedName>
        <fullName evidence="18">Apelin receptor 2</fullName>
    </submittedName>
</protein>
<feature type="transmembrane region" description="Helical" evidence="16">
    <location>
        <begin position="47"/>
        <end position="68"/>
    </location>
</feature>
<dbReference type="GO" id="GO:0001525">
    <property type="term" value="P:angiogenesis"/>
    <property type="evidence" value="ECO:0007669"/>
    <property type="project" value="UniProtKB-KW"/>
</dbReference>
<dbReference type="GO" id="GO:0019957">
    <property type="term" value="F:C-C chemokine binding"/>
    <property type="evidence" value="ECO:0007669"/>
    <property type="project" value="TreeGrafter"/>
</dbReference>
<evidence type="ECO:0000313" key="18">
    <source>
        <dbReference type="Ensembl" id="ENSGACP00000005053.1"/>
    </source>
</evidence>
<reference evidence="18" key="1">
    <citation type="submission" date="2006-01" db="EMBL/GenBank/DDBJ databases">
        <authorList>
            <person name="Lindblad-Toh K."/>
            <person name="Mauceli E."/>
            <person name="Grabherr M."/>
            <person name="Chang J.L."/>
            <person name="Lander E.S."/>
        </authorList>
    </citation>
    <scope>NUCLEOTIDE SEQUENCE [LARGE SCALE GENOMIC DNA]</scope>
</reference>
<comment type="subcellular location">
    <subcellularLocation>
        <location evidence="2">Cell membrane</location>
    </subcellularLocation>
    <subcellularLocation>
        <location evidence="1">Membrane</location>
        <topology evidence="1">Multi-pass membrane protein</topology>
    </subcellularLocation>
</comment>
<evidence type="ECO:0000256" key="12">
    <source>
        <dbReference type="ARBA" id="ARBA00023180"/>
    </source>
</evidence>
<evidence type="ECO:0000256" key="11">
    <source>
        <dbReference type="ARBA" id="ARBA00023170"/>
    </source>
</evidence>
<dbReference type="GO" id="GO:0030593">
    <property type="term" value="P:neutrophil chemotaxis"/>
    <property type="evidence" value="ECO:0007669"/>
    <property type="project" value="TreeGrafter"/>
</dbReference>
<dbReference type="STRING" id="69293.ENSGACP00000005053"/>
<dbReference type="GO" id="GO:0006955">
    <property type="term" value="P:immune response"/>
    <property type="evidence" value="ECO:0007669"/>
    <property type="project" value="TreeGrafter"/>
</dbReference>
<keyword evidence="9 16" id="KW-0472">Membrane</keyword>
<keyword evidence="11 15" id="KW-0675">Receptor</keyword>
<keyword evidence="8 15" id="KW-0297">G-protein coupled receptor</keyword>
<evidence type="ECO:0000256" key="8">
    <source>
        <dbReference type="ARBA" id="ARBA00023040"/>
    </source>
</evidence>
<accession>G3NI93</accession>
<feature type="transmembrane region" description="Helical" evidence="16">
    <location>
        <begin position="186"/>
        <end position="215"/>
    </location>
</feature>